<name>A0A8J3UGZ0_9ACTN</name>
<evidence type="ECO:0000313" key="3">
    <source>
        <dbReference type="Proteomes" id="UP000644610"/>
    </source>
</evidence>
<accession>A0A8J3UGZ0</accession>
<evidence type="ECO:0000313" key="2">
    <source>
        <dbReference type="EMBL" id="GII45098.1"/>
    </source>
</evidence>
<dbReference type="Proteomes" id="UP000644610">
    <property type="component" value="Unassembled WGS sequence"/>
</dbReference>
<sequence>MPRTRTLEDALTDGWDSDGTGELDLTPSPRLLEVLGDIPYQPWQCLAELVDNSFDEFRSDLDRDPADPPAIHITLPRANTALVDAQVVVSDNGRGMSLQTLRDALRAGFSGNARYGSLGLFGMGFNIATARLGSKTTVRTSRAGDPVWLVAEIDFKDLQRRETFHVPLRRERKEDPLLHGTAITIRDLRPNMVDALKRPKTISTVKDKLGRVYSYLLRDHSPIPELPDDDTLAGSGIGLYINGKRVKPRIPCVWAASRSVTYSGAEIKAVQVIDRKLQDAYACMRCGHWHRHYDVVNCVECGSDDLELRQRRIHGWLGVQRYLDESDYGIDFLRHGRKILLGDKSLFTWVNPDTGETLDEYPIEIPANQGRLVGEIHIDHAPVNYQKTDFDRSSRDWNDAALYLRGEGPMRKTKAKDRGFAENDSPLGILFKAFQQNDPGIRCLIPGNGQSATHKLTSDWGSKFHEGLAEYQLDEKWYEAVLNHEEIKNRATTQGGSDVSPAGGDLGSRTGLDPLPLNTPNPGLSQPPVVLVEPEPPVETEEQRYARYRQHARKLYDLEGEVSALNLGKRNVSVFETTIPVADASGAYMPTISRVTSGLNLEVYVHGDHEVFREFGRDPRDYAILEISQVLRALARDVDTKITVIAAEVTCQFPDQRRTDSALRDRAAEVLRRVRDLATPVITAQAPQMWTLLSSDSKLRAERDAARVDPRLDWLGAIHDGRFSAYLSYDALAGLVRGAPAAFMDGAVYSMAWASWTDEQARDRQVSHVARLLETVGEFVADASHKSRQELVMTRLAIDMLDDIVARRE</sequence>
<evidence type="ECO:0000256" key="1">
    <source>
        <dbReference type="SAM" id="MobiDB-lite"/>
    </source>
</evidence>
<protein>
    <recommendedName>
        <fullName evidence="4">ATP-binding protein</fullName>
    </recommendedName>
</protein>
<evidence type="ECO:0008006" key="4">
    <source>
        <dbReference type="Google" id="ProtNLM"/>
    </source>
</evidence>
<comment type="caution">
    <text evidence="2">The sequence shown here is derived from an EMBL/GenBank/DDBJ whole genome shotgun (WGS) entry which is preliminary data.</text>
</comment>
<dbReference type="Gene3D" id="3.30.565.10">
    <property type="entry name" value="Histidine kinase-like ATPase, C-terminal domain"/>
    <property type="match status" value="1"/>
</dbReference>
<reference evidence="2" key="1">
    <citation type="submission" date="2021-01" db="EMBL/GenBank/DDBJ databases">
        <title>Whole genome shotgun sequence of Planotetraspora silvatica NBRC 100141.</title>
        <authorList>
            <person name="Komaki H."/>
            <person name="Tamura T."/>
        </authorList>
    </citation>
    <scope>NUCLEOTIDE SEQUENCE</scope>
    <source>
        <strain evidence="2">NBRC 100141</strain>
    </source>
</reference>
<dbReference type="SUPFAM" id="SSF55874">
    <property type="entry name" value="ATPase domain of HSP90 chaperone/DNA topoisomerase II/histidine kinase"/>
    <property type="match status" value="1"/>
</dbReference>
<dbReference type="Pfam" id="PF13589">
    <property type="entry name" value="HATPase_c_3"/>
    <property type="match status" value="1"/>
</dbReference>
<dbReference type="InterPro" id="IPR036890">
    <property type="entry name" value="HATPase_C_sf"/>
</dbReference>
<keyword evidence="3" id="KW-1185">Reference proteome</keyword>
<dbReference type="AlphaFoldDB" id="A0A8J3UGZ0"/>
<proteinExistence type="predicted"/>
<organism evidence="2 3">
    <name type="scientific">Planotetraspora silvatica</name>
    <dbReference type="NCBI Taxonomy" id="234614"/>
    <lineage>
        <taxon>Bacteria</taxon>
        <taxon>Bacillati</taxon>
        <taxon>Actinomycetota</taxon>
        <taxon>Actinomycetes</taxon>
        <taxon>Streptosporangiales</taxon>
        <taxon>Streptosporangiaceae</taxon>
        <taxon>Planotetraspora</taxon>
    </lineage>
</organism>
<feature type="region of interest" description="Disordered" evidence="1">
    <location>
        <begin position="1"/>
        <end position="22"/>
    </location>
</feature>
<gene>
    <name evidence="2" type="ORF">Psi02_15220</name>
</gene>
<feature type="region of interest" description="Disordered" evidence="1">
    <location>
        <begin position="489"/>
        <end position="530"/>
    </location>
</feature>
<dbReference type="EMBL" id="BOOQ01000008">
    <property type="protein sequence ID" value="GII45098.1"/>
    <property type="molecule type" value="Genomic_DNA"/>
</dbReference>